<comment type="caution">
    <text evidence="1">The sequence shown here is derived from an EMBL/GenBank/DDBJ whole genome shotgun (WGS) entry which is preliminary data.</text>
</comment>
<protein>
    <submittedName>
        <fullName evidence="1">Uncharacterized protein</fullName>
    </submittedName>
</protein>
<organism evidence="1 2">
    <name type="scientific">Helianthus annuus</name>
    <name type="common">Common sunflower</name>
    <dbReference type="NCBI Taxonomy" id="4232"/>
    <lineage>
        <taxon>Eukaryota</taxon>
        <taxon>Viridiplantae</taxon>
        <taxon>Streptophyta</taxon>
        <taxon>Embryophyta</taxon>
        <taxon>Tracheophyta</taxon>
        <taxon>Spermatophyta</taxon>
        <taxon>Magnoliopsida</taxon>
        <taxon>eudicotyledons</taxon>
        <taxon>Gunneridae</taxon>
        <taxon>Pentapetalae</taxon>
        <taxon>asterids</taxon>
        <taxon>campanulids</taxon>
        <taxon>Asterales</taxon>
        <taxon>Asteraceae</taxon>
        <taxon>Asteroideae</taxon>
        <taxon>Heliantheae alliance</taxon>
        <taxon>Heliantheae</taxon>
        <taxon>Helianthus</taxon>
    </lineage>
</organism>
<evidence type="ECO:0000313" key="2">
    <source>
        <dbReference type="Proteomes" id="UP000215914"/>
    </source>
</evidence>
<reference evidence="1" key="2">
    <citation type="submission" date="2020-06" db="EMBL/GenBank/DDBJ databases">
        <title>Helianthus annuus Genome sequencing and assembly Release 2.</title>
        <authorList>
            <person name="Gouzy J."/>
            <person name="Langlade N."/>
            <person name="Munos S."/>
        </authorList>
    </citation>
    <scope>NUCLEOTIDE SEQUENCE</scope>
    <source>
        <tissue evidence="1">Leaves</tissue>
    </source>
</reference>
<reference evidence="1" key="1">
    <citation type="journal article" date="2017" name="Nature">
        <title>The sunflower genome provides insights into oil metabolism, flowering and Asterid evolution.</title>
        <authorList>
            <person name="Badouin H."/>
            <person name="Gouzy J."/>
            <person name="Grassa C.J."/>
            <person name="Murat F."/>
            <person name="Staton S.E."/>
            <person name="Cottret L."/>
            <person name="Lelandais-Briere C."/>
            <person name="Owens G.L."/>
            <person name="Carrere S."/>
            <person name="Mayjonade B."/>
            <person name="Legrand L."/>
            <person name="Gill N."/>
            <person name="Kane N.C."/>
            <person name="Bowers J.E."/>
            <person name="Hubner S."/>
            <person name="Bellec A."/>
            <person name="Berard A."/>
            <person name="Berges H."/>
            <person name="Blanchet N."/>
            <person name="Boniface M.C."/>
            <person name="Brunel D."/>
            <person name="Catrice O."/>
            <person name="Chaidir N."/>
            <person name="Claudel C."/>
            <person name="Donnadieu C."/>
            <person name="Faraut T."/>
            <person name="Fievet G."/>
            <person name="Helmstetter N."/>
            <person name="King M."/>
            <person name="Knapp S.J."/>
            <person name="Lai Z."/>
            <person name="Le Paslier M.C."/>
            <person name="Lippi Y."/>
            <person name="Lorenzon L."/>
            <person name="Mandel J.R."/>
            <person name="Marage G."/>
            <person name="Marchand G."/>
            <person name="Marquand E."/>
            <person name="Bret-Mestries E."/>
            <person name="Morien E."/>
            <person name="Nambeesan S."/>
            <person name="Nguyen T."/>
            <person name="Pegot-Espagnet P."/>
            <person name="Pouilly N."/>
            <person name="Raftis F."/>
            <person name="Sallet E."/>
            <person name="Schiex T."/>
            <person name="Thomas J."/>
            <person name="Vandecasteele C."/>
            <person name="Vares D."/>
            <person name="Vear F."/>
            <person name="Vautrin S."/>
            <person name="Crespi M."/>
            <person name="Mangin B."/>
            <person name="Burke J.M."/>
            <person name="Salse J."/>
            <person name="Munos S."/>
            <person name="Vincourt P."/>
            <person name="Rieseberg L.H."/>
            <person name="Langlade N.B."/>
        </authorList>
    </citation>
    <scope>NUCLEOTIDE SEQUENCE</scope>
    <source>
        <tissue evidence="1">Leaves</tissue>
    </source>
</reference>
<keyword evidence="2" id="KW-1185">Reference proteome</keyword>
<dbReference type="Gramene" id="mRNA:HanXRQr2_Chr04g0167101">
    <property type="protein sequence ID" value="CDS:HanXRQr2_Chr04g0167101.1"/>
    <property type="gene ID" value="HanXRQr2_Chr04g0167101"/>
</dbReference>
<proteinExistence type="predicted"/>
<gene>
    <name evidence="1" type="ORF">HanXRQr2_Chr04g0167101</name>
</gene>
<evidence type="ECO:0000313" key="1">
    <source>
        <dbReference type="EMBL" id="KAF5810238.1"/>
    </source>
</evidence>
<dbReference type="Proteomes" id="UP000215914">
    <property type="component" value="Unassembled WGS sequence"/>
</dbReference>
<dbReference type="AlphaFoldDB" id="A0A9K3J7H1"/>
<accession>A0A9K3J7H1</accession>
<sequence>MAGYARSTEITRGGGVCSCYRDDSRRRRLLARRSMLVHFARAMEYSHGEVCSCNKVYPRDEVSSCNKVYPRVKVCSCNKVYPRDEVSSCNKVYPAPCNLLLKTELECRAADFDTVILRHAHVNCRNFSQTSVQVFAGVVLQHGCLRTTCILLYHF</sequence>
<dbReference type="EMBL" id="MNCJ02000319">
    <property type="protein sequence ID" value="KAF5810238.1"/>
    <property type="molecule type" value="Genomic_DNA"/>
</dbReference>
<name>A0A9K3J7H1_HELAN</name>